<feature type="transmembrane region" description="Helical" evidence="2">
    <location>
        <begin position="12"/>
        <end position="32"/>
    </location>
</feature>
<feature type="transmembrane region" description="Helical" evidence="2">
    <location>
        <begin position="160"/>
        <end position="176"/>
    </location>
</feature>
<evidence type="ECO:0000313" key="3">
    <source>
        <dbReference type="EMBL" id="KAL3082910.1"/>
    </source>
</evidence>
<keyword evidence="2" id="KW-0812">Transmembrane</keyword>
<comment type="caution">
    <text evidence="3">The sequence shown here is derived from an EMBL/GenBank/DDBJ whole genome shotgun (WGS) entry which is preliminary data.</text>
</comment>
<proteinExistence type="predicted"/>
<dbReference type="Proteomes" id="UP001620645">
    <property type="component" value="Unassembled WGS sequence"/>
</dbReference>
<evidence type="ECO:0000256" key="1">
    <source>
        <dbReference type="SAM" id="MobiDB-lite"/>
    </source>
</evidence>
<dbReference type="AlphaFoldDB" id="A0ABD2IYI3"/>
<organism evidence="3 4">
    <name type="scientific">Heterodera schachtii</name>
    <name type="common">Sugarbeet cyst nematode worm</name>
    <name type="synonym">Tylenchus schachtii</name>
    <dbReference type="NCBI Taxonomy" id="97005"/>
    <lineage>
        <taxon>Eukaryota</taxon>
        <taxon>Metazoa</taxon>
        <taxon>Ecdysozoa</taxon>
        <taxon>Nematoda</taxon>
        <taxon>Chromadorea</taxon>
        <taxon>Rhabditida</taxon>
        <taxon>Tylenchina</taxon>
        <taxon>Tylenchomorpha</taxon>
        <taxon>Tylenchoidea</taxon>
        <taxon>Heteroderidae</taxon>
        <taxon>Heteroderinae</taxon>
        <taxon>Heterodera</taxon>
    </lineage>
</organism>
<evidence type="ECO:0000256" key="2">
    <source>
        <dbReference type="SAM" id="Phobius"/>
    </source>
</evidence>
<feature type="region of interest" description="Disordered" evidence="1">
    <location>
        <begin position="122"/>
        <end position="152"/>
    </location>
</feature>
<feature type="region of interest" description="Disordered" evidence="1">
    <location>
        <begin position="39"/>
        <end position="90"/>
    </location>
</feature>
<feature type="compositionally biased region" description="Polar residues" evidence="1">
    <location>
        <begin position="46"/>
        <end position="64"/>
    </location>
</feature>
<keyword evidence="2" id="KW-1133">Transmembrane helix</keyword>
<protein>
    <submittedName>
        <fullName evidence="3">Uncharacterized protein</fullName>
    </submittedName>
</protein>
<reference evidence="3 4" key="1">
    <citation type="submission" date="2024-10" db="EMBL/GenBank/DDBJ databases">
        <authorList>
            <person name="Kim D."/>
        </authorList>
    </citation>
    <scope>NUCLEOTIDE SEQUENCE [LARGE SCALE GENOMIC DNA]</scope>
    <source>
        <strain evidence="3">Taebaek</strain>
    </source>
</reference>
<dbReference type="EMBL" id="JBICCN010000254">
    <property type="protein sequence ID" value="KAL3082910.1"/>
    <property type="molecule type" value="Genomic_DNA"/>
</dbReference>
<sequence>MLIYEMDNLLTLRPFLFVFFVICSSPAFLSACDESNGTPIERPISAPSSDQQQIELDSPKANSRTVREAGGTDTAGNAMADAGSVGNGTADEAMSTTIDWWSSLATQSPLVVQRDSANASVSNSSASVPIASAASSPNATSPNSSDNSTATAKNSAIQRPFLLFTVLVAFGAMAMIL</sequence>
<keyword evidence="2" id="KW-0472">Membrane</keyword>
<evidence type="ECO:0000313" key="4">
    <source>
        <dbReference type="Proteomes" id="UP001620645"/>
    </source>
</evidence>
<accession>A0ABD2IYI3</accession>
<keyword evidence="4" id="KW-1185">Reference proteome</keyword>
<gene>
    <name evidence="3" type="ORF">niasHS_010712</name>
</gene>
<name>A0ABD2IYI3_HETSC</name>